<dbReference type="AlphaFoldDB" id="A0AA88DY83"/>
<dbReference type="EMBL" id="BTGU01000175">
    <property type="protein sequence ID" value="GMN64317.1"/>
    <property type="molecule type" value="Genomic_DNA"/>
</dbReference>
<dbReference type="Proteomes" id="UP001187192">
    <property type="component" value="Unassembled WGS sequence"/>
</dbReference>
<comment type="caution">
    <text evidence="2">The sequence shown here is derived from an EMBL/GenBank/DDBJ whole genome shotgun (WGS) entry which is preliminary data.</text>
</comment>
<reference evidence="2" key="1">
    <citation type="submission" date="2023-07" db="EMBL/GenBank/DDBJ databases">
        <title>draft genome sequence of fig (Ficus carica).</title>
        <authorList>
            <person name="Takahashi T."/>
            <person name="Nishimura K."/>
        </authorList>
    </citation>
    <scope>NUCLEOTIDE SEQUENCE</scope>
</reference>
<evidence type="ECO:0000313" key="2">
    <source>
        <dbReference type="EMBL" id="GMN64317.1"/>
    </source>
</evidence>
<evidence type="ECO:0000313" key="3">
    <source>
        <dbReference type="Proteomes" id="UP001187192"/>
    </source>
</evidence>
<feature type="region of interest" description="Disordered" evidence="1">
    <location>
        <begin position="1"/>
        <end position="39"/>
    </location>
</feature>
<sequence>MPMCSKYPQSSKKPKDRIPQNLQQVHPHGQGGGLGSSAPRIAGLLTSNGKLSVIVLYRMSRPNSRALAKMPSSVTAADVLWGCDLVNWW</sequence>
<organism evidence="2 3">
    <name type="scientific">Ficus carica</name>
    <name type="common">Common fig</name>
    <dbReference type="NCBI Taxonomy" id="3494"/>
    <lineage>
        <taxon>Eukaryota</taxon>
        <taxon>Viridiplantae</taxon>
        <taxon>Streptophyta</taxon>
        <taxon>Embryophyta</taxon>
        <taxon>Tracheophyta</taxon>
        <taxon>Spermatophyta</taxon>
        <taxon>Magnoliopsida</taxon>
        <taxon>eudicotyledons</taxon>
        <taxon>Gunneridae</taxon>
        <taxon>Pentapetalae</taxon>
        <taxon>rosids</taxon>
        <taxon>fabids</taxon>
        <taxon>Rosales</taxon>
        <taxon>Moraceae</taxon>
        <taxon>Ficeae</taxon>
        <taxon>Ficus</taxon>
    </lineage>
</organism>
<protein>
    <submittedName>
        <fullName evidence="2">Uncharacterized protein</fullName>
    </submittedName>
</protein>
<keyword evidence="3" id="KW-1185">Reference proteome</keyword>
<accession>A0AA88DY83</accession>
<gene>
    <name evidence="2" type="ORF">TIFTF001_033382</name>
</gene>
<evidence type="ECO:0000256" key="1">
    <source>
        <dbReference type="SAM" id="MobiDB-lite"/>
    </source>
</evidence>
<name>A0AA88DY83_FICCA</name>
<proteinExistence type="predicted"/>